<dbReference type="InterPro" id="IPR027643">
    <property type="entry name" value="Formin-like_plant"/>
</dbReference>
<feature type="compositionally biased region" description="Pro residues" evidence="3">
    <location>
        <begin position="550"/>
        <end position="560"/>
    </location>
</feature>
<organism evidence="6 7">
    <name type="scientific">Manihot esculenta</name>
    <name type="common">Cassava</name>
    <name type="synonym">Jatropha manihot</name>
    <dbReference type="NCBI Taxonomy" id="3983"/>
    <lineage>
        <taxon>Eukaryota</taxon>
        <taxon>Viridiplantae</taxon>
        <taxon>Streptophyta</taxon>
        <taxon>Embryophyta</taxon>
        <taxon>Tracheophyta</taxon>
        <taxon>Spermatophyta</taxon>
        <taxon>Magnoliopsida</taxon>
        <taxon>eudicotyledons</taxon>
        <taxon>Gunneridae</taxon>
        <taxon>Pentapetalae</taxon>
        <taxon>rosids</taxon>
        <taxon>fabids</taxon>
        <taxon>Malpighiales</taxon>
        <taxon>Euphorbiaceae</taxon>
        <taxon>Crotonoideae</taxon>
        <taxon>Manihoteae</taxon>
        <taxon>Manihot</taxon>
    </lineage>
</organism>
<dbReference type="Pfam" id="PF02181">
    <property type="entry name" value="FH2"/>
    <property type="match status" value="1"/>
</dbReference>
<dbReference type="GO" id="GO:0051015">
    <property type="term" value="F:actin filament binding"/>
    <property type="evidence" value="ECO:0000318"/>
    <property type="project" value="GO_Central"/>
</dbReference>
<feature type="region of interest" description="Disordered" evidence="3">
    <location>
        <begin position="412"/>
        <end position="603"/>
    </location>
</feature>
<feature type="compositionally biased region" description="Basic and acidic residues" evidence="3">
    <location>
        <begin position="268"/>
        <end position="282"/>
    </location>
</feature>
<feature type="transmembrane region" description="Helical" evidence="4">
    <location>
        <begin position="6"/>
        <end position="23"/>
    </location>
</feature>
<keyword evidence="7" id="KW-1185">Reference proteome</keyword>
<gene>
    <name evidence="6" type="ORF">MANES_08G118600v8</name>
</gene>
<dbReference type="SUPFAM" id="SSF101447">
    <property type="entry name" value="Formin homology 2 domain (FH2 domain)"/>
    <property type="match status" value="1"/>
</dbReference>
<dbReference type="GO" id="GO:0030036">
    <property type="term" value="P:actin cytoskeleton organization"/>
    <property type="evidence" value="ECO:0000318"/>
    <property type="project" value="GO_Central"/>
</dbReference>
<dbReference type="Gramene" id="Manes.08G118600.1.v8.1">
    <property type="protein sequence ID" value="Manes.08G118600.1.v8.1.CDS"/>
    <property type="gene ID" value="Manes.08G118600.v8.1"/>
</dbReference>
<dbReference type="SMART" id="SM00498">
    <property type="entry name" value="FH2"/>
    <property type="match status" value="1"/>
</dbReference>
<dbReference type="EMBL" id="CM004394">
    <property type="protein sequence ID" value="OAY44053.1"/>
    <property type="molecule type" value="Genomic_DNA"/>
</dbReference>
<accession>A0A2C9VFI8</accession>
<dbReference type="GO" id="GO:0045010">
    <property type="term" value="P:actin nucleation"/>
    <property type="evidence" value="ECO:0007669"/>
    <property type="project" value="InterPro"/>
</dbReference>
<evidence type="ECO:0000256" key="3">
    <source>
        <dbReference type="SAM" id="MobiDB-lite"/>
    </source>
</evidence>
<comment type="caution">
    <text evidence="6">The sequence shown here is derived from an EMBL/GenBank/DDBJ whole genome shotgun (WGS) entry which is preliminary data.</text>
</comment>
<evidence type="ECO:0000256" key="1">
    <source>
        <dbReference type="ARBA" id="ARBA00025793"/>
    </source>
</evidence>
<name>A0A2C9VFI8_MANES</name>
<reference evidence="7" key="1">
    <citation type="journal article" date="2016" name="Nat. Biotechnol.">
        <title>Sequencing wild and cultivated cassava and related species reveals extensive interspecific hybridization and genetic diversity.</title>
        <authorList>
            <person name="Bredeson J.V."/>
            <person name="Lyons J.B."/>
            <person name="Prochnik S.E."/>
            <person name="Wu G.A."/>
            <person name="Ha C.M."/>
            <person name="Edsinger-Gonzales E."/>
            <person name="Grimwood J."/>
            <person name="Schmutz J."/>
            <person name="Rabbi I.Y."/>
            <person name="Egesi C."/>
            <person name="Nauluvula P."/>
            <person name="Lebot V."/>
            <person name="Ndunguru J."/>
            <person name="Mkamilo G."/>
            <person name="Bart R.S."/>
            <person name="Setter T.L."/>
            <person name="Gleadow R.M."/>
            <person name="Kulakow P."/>
            <person name="Ferguson M.E."/>
            <person name="Rounsley S."/>
            <person name="Rokhsar D.S."/>
        </authorList>
    </citation>
    <scope>NUCLEOTIDE SEQUENCE [LARGE SCALE GENOMIC DNA]</scope>
    <source>
        <strain evidence="7">cv. AM560-2</strain>
    </source>
</reference>
<dbReference type="OMA" id="ECSTREI"/>
<dbReference type="PROSITE" id="PS51444">
    <property type="entry name" value="FH2"/>
    <property type="match status" value="1"/>
</dbReference>
<dbReference type="Proteomes" id="UP000091857">
    <property type="component" value="Chromosome 8"/>
</dbReference>
<evidence type="ECO:0000313" key="7">
    <source>
        <dbReference type="Proteomes" id="UP000091857"/>
    </source>
</evidence>
<dbReference type="InterPro" id="IPR042201">
    <property type="entry name" value="FH2_Formin_sf"/>
</dbReference>
<dbReference type="PANTHER" id="PTHR23213:SF177">
    <property type="entry name" value="FORMIN-LIKE PROTEIN 11"/>
    <property type="match status" value="1"/>
</dbReference>
<dbReference type="Gene3D" id="1.20.58.2220">
    <property type="entry name" value="Formin, FH2 domain"/>
    <property type="match status" value="1"/>
</dbReference>
<sequence>MGSSSQILHIIFLIITIFMFLSLRSTHVLIADASLVAAEYFKIHGLQKLDFMEGSEDGNEKQIEKVSGEDKSEEKETTIVQKFRALLGLRSFKTRSSLNEFVSPAPSPSPTIEAETPAPASMLPILVPFHPPSHHSNSIAPAHKILVKHRDKGRFRRILAAILVSAVAAFILCVLGLVWVSGKFRKNKTISARMMSVYKKKARTSSKSKYIFSQRSARKVSLNPGLDLLYLNSLERDLEQHNTTCLKQIPEALDTSPDHNMTKCAFHERKESNQDVIRKSESDNASSSSTREIMSVHEDVESLKIESDIGNSYTEDKVITIEGQYSSDDESFHSFVDSHSSHIRLSNASADSFSDMSEIFPSNVTKASPSPLTSPQNLDIPQATSECSSQPALNLEEKFPQSPEILRAEDLTVSSPSDSDENFSPSCPPLPPPLPPPAFAPSVPFIPSRTPSWSTRNTDKASCSSPFTDLSSPRKSDSSSRSDQTPPIDLLSSPQRSPQNSRAPLSIPPPPCPPTFLQENSSSAKGPPPPPCPPPPPPPPPLIHSSSSKCPPPPPCPPPCIRGNSSSNKGPPPPPCPPPFIKGNSSSTKGPPPPPSQLPQYAQYGKDGAQLPKLKPLHWDKVRAAPDRSMVWDKLRSSSFELDEEMIESLFGYNLQGNMKNDEAKSKTPSPSKHVLEPKRLQNLTILSKALNATPEQICEALIRGDGLCLQQLEALTKMVPTKEEEAKLAEHKGDINELGSAEKFLKVILTIPFAFLRVEAMLYRETFEDEVIHLRNSFLMLEEACKELRSSRLFLKLLEAVLKTGNRMNVGTIRGGARAFKLDTLLKLSDVKGTDGKTTLLHFVVQEIIRSEGIRVSDSIMGRINQKNKSKTIEEREEDYRRMGLELVSGLTTELYNVKKTATIDLDVLASSVSNLSDGMAKLKNLIFKDLLTDEKRGNFVHSMRTFLNYTERNLKGLQQDEHKVLLHVREITEYFHGDVSKEEANPLRIFVIVRDFLGMLDHVCKELRSLKVPNAPNPLAPFR</sequence>
<feature type="domain" description="FH2" evidence="5">
    <location>
        <begin position="604"/>
        <end position="1025"/>
    </location>
</feature>
<dbReference type="AlphaFoldDB" id="A0A2C9VFI8"/>
<keyword evidence="4" id="KW-0472">Membrane</keyword>
<evidence type="ECO:0000256" key="2">
    <source>
        <dbReference type="RuleBase" id="RU361260"/>
    </source>
</evidence>
<feature type="region of interest" description="Disordered" evidence="3">
    <location>
        <begin position="364"/>
        <end position="389"/>
    </location>
</feature>
<evidence type="ECO:0000313" key="6">
    <source>
        <dbReference type="EMBL" id="OAY44053.1"/>
    </source>
</evidence>
<evidence type="ECO:0000256" key="4">
    <source>
        <dbReference type="SAM" id="Phobius"/>
    </source>
</evidence>
<keyword evidence="4" id="KW-1133">Transmembrane helix</keyword>
<comment type="similarity">
    <text evidence="1">Belongs to the formin-like family. Class-I subfamily.</text>
</comment>
<feature type="compositionally biased region" description="Pro residues" evidence="3">
    <location>
        <begin position="570"/>
        <end position="580"/>
    </location>
</feature>
<proteinExistence type="inferred from homology"/>
<evidence type="ECO:0000259" key="5">
    <source>
        <dbReference type="PROSITE" id="PS51444"/>
    </source>
</evidence>
<feature type="transmembrane region" description="Helical" evidence="4">
    <location>
        <begin position="158"/>
        <end position="180"/>
    </location>
</feature>
<dbReference type="GO" id="GO:0005856">
    <property type="term" value="C:cytoskeleton"/>
    <property type="evidence" value="ECO:0000318"/>
    <property type="project" value="GO_Central"/>
</dbReference>
<keyword evidence="4" id="KW-0812">Transmembrane</keyword>
<feature type="region of interest" description="Disordered" evidence="3">
    <location>
        <begin position="268"/>
        <end position="292"/>
    </location>
</feature>
<dbReference type="OrthoDB" id="1668162at2759"/>
<feature type="compositionally biased region" description="Pro residues" evidence="3">
    <location>
        <begin position="426"/>
        <end position="439"/>
    </location>
</feature>
<dbReference type="STRING" id="3983.A0A2C9VFI8"/>
<feature type="compositionally biased region" description="Pro residues" evidence="3">
    <location>
        <begin position="526"/>
        <end position="542"/>
    </location>
</feature>
<feature type="compositionally biased region" description="Polar residues" evidence="3">
    <location>
        <begin position="283"/>
        <end position="292"/>
    </location>
</feature>
<dbReference type="InterPro" id="IPR015425">
    <property type="entry name" value="FH2_Formin"/>
</dbReference>
<feature type="compositionally biased region" description="Polar residues" evidence="3">
    <location>
        <begin position="449"/>
        <end position="470"/>
    </location>
</feature>
<protein>
    <recommendedName>
        <fullName evidence="2">Formin-like protein</fullName>
    </recommendedName>
</protein>
<feature type="compositionally biased region" description="Polar residues" evidence="3">
    <location>
        <begin position="492"/>
        <end position="503"/>
    </location>
</feature>
<dbReference type="PANTHER" id="PTHR23213">
    <property type="entry name" value="FORMIN-RELATED"/>
    <property type="match status" value="1"/>
</dbReference>